<reference evidence="2" key="1">
    <citation type="journal article" date="2016" name="Front. Microbiol.">
        <title>Genome Sequence of the Piezophilic, Mesophilic Sulfate-Reducing Bacterium Desulfovibrio indicus J2T.</title>
        <authorList>
            <person name="Cao J."/>
            <person name="Maignien L."/>
            <person name="Shao Z."/>
            <person name="Alain K."/>
            <person name="Jebbar M."/>
        </authorList>
    </citation>
    <scope>NUCLEOTIDE SEQUENCE</scope>
    <source>
        <strain evidence="2">NBRC 103626</strain>
    </source>
</reference>
<reference evidence="2" key="2">
    <citation type="submission" date="2021-08" db="EMBL/GenBank/DDBJ databases">
        <authorList>
            <person name="Tani A."/>
            <person name="Ola A."/>
            <person name="Ogura Y."/>
            <person name="Katsura K."/>
            <person name="Hayashi T."/>
        </authorList>
    </citation>
    <scope>NUCLEOTIDE SEQUENCE</scope>
    <source>
        <strain evidence="2">NBRC 103626</strain>
    </source>
</reference>
<accession>A0AA37MC94</accession>
<organism evidence="2 3">
    <name type="scientific">Methylobacterium gregans</name>
    <dbReference type="NCBI Taxonomy" id="374424"/>
    <lineage>
        <taxon>Bacteria</taxon>
        <taxon>Pseudomonadati</taxon>
        <taxon>Pseudomonadota</taxon>
        <taxon>Alphaproteobacteria</taxon>
        <taxon>Hyphomicrobiales</taxon>
        <taxon>Methylobacteriaceae</taxon>
        <taxon>Methylobacterium</taxon>
    </lineage>
</organism>
<evidence type="ECO:0000313" key="2">
    <source>
        <dbReference type="EMBL" id="GJD79531.1"/>
    </source>
</evidence>
<name>A0AA37MC94_9HYPH</name>
<evidence type="ECO:0000313" key="3">
    <source>
        <dbReference type="Proteomes" id="UP001055108"/>
    </source>
</evidence>
<comment type="caution">
    <text evidence="2">The sequence shown here is derived from an EMBL/GenBank/DDBJ whole genome shotgun (WGS) entry which is preliminary data.</text>
</comment>
<proteinExistence type="predicted"/>
<dbReference type="AlphaFoldDB" id="A0AA37MC94"/>
<sequence length="129" mass="13761">MSETQHFPDADTHQARAARDRQAARDRAQRWREERRAEVDGLRARVVELEAAALVDGDLVVGLARAIARDRAAQPAGEIPVTGCAVTVRAVLDQAAKGARNAGRDYNAAKLAAGARLMAAVEVVARPVA</sequence>
<dbReference type="EMBL" id="BPQM01000064">
    <property type="protein sequence ID" value="GJD79531.1"/>
    <property type="molecule type" value="Genomic_DNA"/>
</dbReference>
<protein>
    <submittedName>
        <fullName evidence="2">Uncharacterized protein</fullName>
    </submittedName>
</protein>
<evidence type="ECO:0000256" key="1">
    <source>
        <dbReference type="SAM" id="MobiDB-lite"/>
    </source>
</evidence>
<keyword evidence="3" id="KW-1185">Reference proteome</keyword>
<feature type="region of interest" description="Disordered" evidence="1">
    <location>
        <begin position="1"/>
        <end position="35"/>
    </location>
</feature>
<dbReference type="RefSeq" id="WP_238303511.1">
    <property type="nucleotide sequence ID" value="NZ_BPQM01000064.1"/>
</dbReference>
<gene>
    <name evidence="2" type="ORF">NBEOAGPD_2760</name>
</gene>
<dbReference type="Proteomes" id="UP001055108">
    <property type="component" value="Unassembled WGS sequence"/>
</dbReference>